<dbReference type="GO" id="GO:0030246">
    <property type="term" value="F:carbohydrate binding"/>
    <property type="evidence" value="ECO:0007669"/>
    <property type="project" value="InterPro"/>
</dbReference>
<evidence type="ECO:0000256" key="2">
    <source>
        <dbReference type="ARBA" id="ARBA00012729"/>
    </source>
</evidence>
<dbReference type="PANTHER" id="PTHR45708:SF49">
    <property type="entry name" value="ENDOCHITINASE"/>
    <property type="match status" value="1"/>
</dbReference>
<dbReference type="Pfam" id="PF02839">
    <property type="entry name" value="CBM_5_12"/>
    <property type="match status" value="1"/>
</dbReference>
<organism evidence="12">
    <name type="scientific">Ganoderma boninense</name>
    <dbReference type="NCBI Taxonomy" id="34458"/>
    <lineage>
        <taxon>Eukaryota</taxon>
        <taxon>Fungi</taxon>
        <taxon>Dikarya</taxon>
        <taxon>Basidiomycota</taxon>
        <taxon>Agaricomycotina</taxon>
        <taxon>Agaricomycetes</taxon>
        <taxon>Polyporales</taxon>
        <taxon>Polyporaceae</taxon>
        <taxon>Ganoderma</taxon>
    </lineage>
</organism>
<keyword evidence="5" id="KW-0119">Carbohydrate metabolism</keyword>
<evidence type="ECO:0000256" key="1">
    <source>
        <dbReference type="ARBA" id="ARBA00000822"/>
    </source>
</evidence>
<feature type="domain" description="GH18" evidence="11">
    <location>
        <begin position="29"/>
        <end position="331"/>
    </location>
</feature>
<dbReference type="InterPro" id="IPR017853">
    <property type="entry name" value="GH"/>
</dbReference>
<evidence type="ECO:0000256" key="5">
    <source>
        <dbReference type="ARBA" id="ARBA00023277"/>
    </source>
</evidence>
<dbReference type="SMART" id="SM00495">
    <property type="entry name" value="ChtBD3"/>
    <property type="match status" value="1"/>
</dbReference>
<keyword evidence="4" id="KW-0146">Chitin degradation</keyword>
<dbReference type="SUPFAM" id="SSF51445">
    <property type="entry name" value="(Trans)glycosidases"/>
    <property type="match status" value="1"/>
</dbReference>
<comment type="similarity">
    <text evidence="9">Belongs to the glycosyl hydrolase 18 family.</text>
</comment>
<dbReference type="AlphaFoldDB" id="A0A5K1JTA5"/>
<dbReference type="InterPro" id="IPR001579">
    <property type="entry name" value="Glyco_hydro_18_chit_AS"/>
</dbReference>
<evidence type="ECO:0000256" key="8">
    <source>
        <dbReference type="RuleBase" id="RU000489"/>
    </source>
</evidence>
<keyword evidence="6 8" id="KW-0326">Glycosidase</keyword>
<feature type="signal peptide" evidence="10">
    <location>
        <begin position="1"/>
        <end position="22"/>
    </location>
</feature>
<name>A0A5K1JTA5_9APHY</name>
<dbReference type="EC" id="3.2.1.14" evidence="2"/>
<dbReference type="InterPro" id="IPR003610">
    <property type="entry name" value="CBM5/12"/>
</dbReference>
<dbReference type="PANTHER" id="PTHR45708">
    <property type="entry name" value="ENDOCHITINASE"/>
    <property type="match status" value="1"/>
</dbReference>
<reference evidence="12" key="1">
    <citation type="submission" date="2019-10" db="EMBL/GenBank/DDBJ databases">
        <authorList>
            <person name="Nor Muhammad N."/>
        </authorList>
    </citation>
    <scope>NUCLEOTIDE SEQUENCE</scope>
</reference>
<dbReference type="EMBL" id="LR724411">
    <property type="protein sequence ID" value="VWO94999.1"/>
    <property type="molecule type" value="Genomic_DNA"/>
</dbReference>
<proteinExistence type="inferred from homology"/>
<sequence>MSPFSLVSGLAALSFGALSASAYDPSRTDNLAVYWGQNSYGATHSGDTANYQKNLSHYCQDDTIDAIPMAFVNVFFGAGGLPSLDLSNVCNVVDSPVFPGTNLPNCTFLAEDIKTCQSKGKIVTLSLGGATGAAGFASADQATAFGDTIWNVFLGGKNDTRPFGDAELDGIDLDIEGGSTQYFDSFVKRVRDLANAANKKVYVTGAPQCAFPDAYMSTVLNSAEFDAVYVQFYNNFCSLPNFNNPNAWNFDQWDGWAKNTSLNKDVKIFIGAPASSSAAGSGYVDAATLASIASETRSKYSSFGGIMLWDASQAYANNRFDKAVKAALGQGSSPSPSSASASGKPSAASSVKSAQSAKFTYVKINAAESCANIFPWVANVAYNGSEKVIHNGRLFTAKQWTSGSTPGRAGSDWRDNGECGSFTSAIPTQTSAFVSAESSAPTTTQ</sequence>
<gene>
    <name evidence="12" type="primary">Q4U4T0</name>
</gene>
<evidence type="ECO:0000256" key="6">
    <source>
        <dbReference type="ARBA" id="ARBA00023295"/>
    </source>
</evidence>
<dbReference type="GO" id="GO:0000272">
    <property type="term" value="P:polysaccharide catabolic process"/>
    <property type="evidence" value="ECO:0007669"/>
    <property type="project" value="UniProtKB-KW"/>
</dbReference>
<dbReference type="GO" id="GO:0005576">
    <property type="term" value="C:extracellular region"/>
    <property type="evidence" value="ECO:0007669"/>
    <property type="project" value="InterPro"/>
</dbReference>
<evidence type="ECO:0000313" key="12">
    <source>
        <dbReference type="EMBL" id="VWO94999.1"/>
    </source>
</evidence>
<evidence type="ECO:0000259" key="11">
    <source>
        <dbReference type="PROSITE" id="PS51910"/>
    </source>
</evidence>
<dbReference type="PROSITE" id="PS01095">
    <property type="entry name" value="GH18_1"/>
    <property type="match status" value="1"/>
</dbReference>
<dbReference type="InterPro" id="IPR050542">
    <property type="entry name" value="Glycosyl_Hydrlase18_Chitinase"/>
</dbReference>
<comment type="catalytic activity">
    <reaction evidence="1">
        <text>Random endo-hydrolysis of N-acetyl-beta-D-glucosaminide (1-&gt;4)-beta-linkages in chitin and chitodextrins.</text>
        <dbReference type="EC" id="3.2.1.14"/>
    </reaction>
</comment>
<evidence type="ECO:0000256" key="10">
    <source>
        <dbReference type="SAM" id="SignalP"/>
    </source>
</evidence>
<feature type="chain" id="PRO_5023871233" description="chitinase" evidence="10">
    <location>
        <begin position="23"/>
        <end position="445"/>
    </location>
</feature>
<dbReference type="CDD" id="cd12215">
    <property type="entry name" value="ChiC_BD"/>
    <property type="match status" value="1"/>
</dbReference>
<dbReference type="GO" id="GO:0008843">
    <property type="term" value="F:endochitinase activity"/>
    <property type="evidence" value="ECO:0007669"/>
    <property type="project" value="UniProtKB-EC"/>
</dbReference>
<dbReference type="SUPFAM" id="SSF51055">
    <property type="entry name" value="Carbohydrate binding domain"/>
    <property type="match status" value="1"/>
</dbReference>
<evidence type="ECO:0000256" key="3">
    <source>
        <dbReference type="ARBA" id="ARBA00022801"/>
    </source>
</evidence>
<accession>A0A5K1JTA5</accession>
<dbReference type="PROSITE" id="PS51910">
    <property type="entry name" value="GH18_2"/>
    <property type="match status" value="1"/>
</dbReference>
<dbReference type="GO" id="GO:0006032">
    <property type="term" value="P:chitin catabolic process"/>
    <property type="evidence" value="ECO:0007669"/>
    <property type="project" value="UniProtKB-KW"/>
</dbReference>
<dbReference type="InterPro" id="IPR001223">
    <property type="entry name" value="Glyco_hydro18_cat"/>
</dbReference>
<evidence type="ECO:0000256" key="7">
    <source>
        <dbReference type="ARBA" id="ARBA00023326"/>
    </source>
</evidence>
<dbReference type="Pfam" id="PF00704">
    <property type="entry name" value="Glyco_hydro_18"/>
    <property type="match status" value="1"/>
</dbReference>
<keyword evidence="3 8" id="KW-0378">Hydrolase</keyword>
<keyword evidence="7" id="KW-0624">Polysaccharide degradation</keyword>
<evidence type="ECO:0000256" key="9">
    <source>
        <dbReference type="RuleBase" id="RU004453"/>
    </source>
</evidence>
<evidence type="ECO:0000256" key="4">
    <source>
        <dbReference type="ARBA" id="ARBA00023024"/>
    </source>
</evidence>
<protein>
    <recommendedName>
        <fullName evidence="2">chitinase</fullName>
        <ecNumber evidence="2">3.2.1.14</ecNumber>
    </recommendedName>
</protein>
<dbReference type="Gene3D" id="2.10.10.20">
    <property type="entry name" value="Carbohydrate-binding module superfamily 5/12"/>
    <property type="match status" value="1"/>
</dbReference>
<dbReference type="InterPro" id="IPR036573">
    <property type="entry name" value="CBM_sf_5/12"/>
</dbReference>
<keyword evidence="10" id="KW-0732">Signal</keyword>
<dbReference type="Gene3D" id="3.20.20.80">
    <property type="entry name" value="Glycosidases"/>
    <property type="match status" value="1"/>
</dbReference>